<dbReference type="GO" id="GO:0046872">
    <property type="term" value="F:metal ion binding"/>
    <property type="evidence" value="ECO:0007669"/>
    <property type="project" value="UniProtKB-UniRule"/>
</dbReference>
<accession>A0A450S3J6</accession>
<evidence type="ECO:0000256" key="3">
    <source>
        <dbReference type="ARBA" id="ARBA00022759"/>
    </source>
</evidence>
<evidence type="ECO:0000256" key="6">
    <source>
        <dbReference type="ARBA" id="ARBA00023118"/>
    </source>
</evidence>
<feature type="binding site" evidence="10">
    <location>
        <position position="206"/>
    </location>
    <ligand>
        <name>Mn(2+)</name>
        <dbReference type="ChEBI" id="CHEBI:29035"/>
    </ligand>
</feature>
<dbReference type="InterPro" id="IPR050646">
    <property type="entry name" value="Cas1"/>
</dbReference>
<proteinExistence type="inferred from homology"/>
<sequence length="307" mass="33450">MIGRVVEIVREGAHLSLHRGFLRVSEAGKEVGHVAVEDIGALIVRGYGATVSVNLCSRLAEAGVPVVLCGANQSPDALIWPVRGHFEQGRRMQAQSEAGRPLRKRLWRDLVAAKIRAQEEVLFARFGKQDERLRWMIKTLKSGDPENLEAQAARHYWPRLMGERFRRNRDADGVNAALNYGYTVLRAAAARAILAAGLHPSLSVHHESRGNALRLADDLMEPFRPYVDGVVAEWVGQGEFEIDKERKAALVAVLTLDLAGPNGARPVQSCLDALATSLAMVYTGEGRGLELPGGAFSRSHAVRAGTG</sequence>
<keyword evidence="6 10" id="KW-0051">Antiviral defense</keyword>
<dbReference type="GO" id="GO:0016787">
    <property type="term" value="F:hydrolase activity"/>
    <property type="evidence" value="ECO:0007669"/>
    <property type="project" value="UniProtKB-KW"/>
</dbReference>
<dbReference type="GO" id="GO:0051607">
    <property type="term" value="P:defense response to virus"/>
    <property type="evidence" value="ECO:0007669"/>
    <property type="project" value="UniProtKB-UniRule"/>
</dbReference>
<reference evidence="11" key="1">
    <citation type="submission" date="2019-02" db="EMBL/GenBank/DDBJ databases">
        <authorList>
            <person name="Gruber-Vodicka R. H."/>
            <person name="Seah K. B. B."/>
        </authorList>
    </citation>
    <scope>NUCLEOTIDE SEQUENCE</scope>
    <source>
        <strain evidence="11">BECK_DK161</strain>
    </source>
</reference>
<keyword evidence="7 10" id="KW-0238">DNA-binding</keyword>
<dbReference type="Gene3D" id="1.20.120.920">
    <property type="entry name" value="CRISPR-associated endonuclease Cas1, C-terminal domain"/>
    <property type="match status" value="1"/>
</dbReference>
<keyword evidence="5 10" id="KW-0460">Magnesium</keyword>
<dbReference type="EMBL" id="CAADEY010000014">
    <property type="protein sequence ID" value="VFJ46204.1"/>
    <property type="molecule type" value="Genomic_DNA"/>
</dbReference>
<dbReference type="NCBIfam" id="TIGR03639">
    <property type="entry name" value="cas1_NMENI"/>
    <property type="match status" value="1"/>
</dbReference>
<dbReference type="AlphaFoldDB" id="A0A450S3J6"/>
<dbReference type="HAMAP" id="MF_01470">
    <property type="entry name" value="Cas1"/>
    <property type="match status" value="1"/>
</dbReference>
<dbReference type="InterPro" id="IPR042211">
    <property type="entry name" value="CRISPR-assoc_Cas1_N"/>
</dbReference>
<dbReference type="GO" id="GO:0043571">
    <property type="term" value="P:maintenance of CRISPR repeat elements"/>
    <property type="evidence" value="ECO:0007669"/>
    <property type="project" value="UniProtKB-UniRule"/>
</dbReference>
<evidence type="ECO:0000313" key="11">
    <source>
        <dbReference type="EMBL" id="VFJ46204.1"/>
    </source>
</evidence>
<dbReference type="Gene3D" id="3.100.10.20">
    <property type="entry name" value="CRISPR-associated endonuclease Cas1, N-terminal domain"/>
    <property type="match status" value="1"/>
</dbReference>
<comment type="subunit">
    <text evidence="9 10">Homodimer, forms a heterotetramer with a Cas2 homodimer.</text>
</comment>
<comment type="cofactor">
    <cofactor evidence="10">
        <name>Mg(2+)</name>
        <dbReference type="ChEBI" id="CHEBI:18420"/>
    </cofactor>
    <cofactor evidence="10">
        <name>Mn(2+)</name>
        <dbReference type="ChEBI" id="CHEBI:29035"/>
    </cofactor>
</comment>
<dbReference type="InterPro" id="IPR002729">
    <property type="entry name" value="CRISPR-assoc_Cas1"/>
</dbReference>
<dbReference type="InterPro" id="IPR019855">
    <property type="entry name" value="CRISPR-assoc_Cas1_NMENI"/>
</dbReference>
<protein>
    <recommendedName>
        <fullName evidence="10">CRISPR-associated endonuclease Cas1</fullName>
        <ecNumber evidence="10">3.1.-.-</ecNumber>
    </recommendedName>
</protein>
<dbReference type="EC" id="3.1.-.-" evidence="10"/>
<evidence type="ECO:0000256" key="7">
    <source>
        <dbReference type="ARBA" id="ARBA00023125"/>
    </source>
</evidence>
<keyword evidence="8 10" id="KW-0464">Manganese</keyword>
<keyword evidence="2 10" id="KW-0479">Metal-binding</keyword>
<evidence type="ECO:0000256" key="5">
    <source>
        <dbReference type="ARBA" id="ARBA00022842"/>
    </source>
</evidence>
<gene>
    <name evidence="10" type="primary">cas1</name>
    <name evidence="11" type="ORF">BECKDK2373C_GA0170839_101431</name>
</gene>
<evidence type="ECO:0000256" key="2">
    <source>
        <dbReference type="ARBA" id="ARBA00022723"/>
    </source>
</evidence>
<organism evidence="11">
    <name type="scientific">Candidatus Kentrum sp. DK</name>
    <dbReference type="NCBI Taxonomy" id="2126562"/>
    <lineage>
        <taxon>Bacteria</taxon>
        <taxon>Pseudomonadati</taxon>
        <taxon>Pseudomonadota</taxon>
        <taxon>Gammaproteobacteria</taxon>
        <taxon>Candidatus Kentrum</taxon>
    </lineage>
</organism>
<dbReference type="Pfam" id="PF01867">
    <property type="entry name" value="Cas_Cas1"/>
    <property type="match status" value="1"/>
</dbReference>
<keyword evidence="3 10" id="KW-0255">Endonuclease</keyword>
<evidence type="ECO:0000256" key="8">
    <source>
        <dbReference type="ARBA" id="ARBA00023211"/>
    </source>
</evidence>
<evidence type="ECO:0000256" key="1">
    <source>
        <dbReference type="ARBA" id="ARBA00022722"/>
    </source>
</evidence>
<evidence type="ECO:0000256" key="10">
    <source>
        <dbReference type="HAMAP-Rule" id="MF_01470"/>
    </source>
</evidence>
<feature type="binding site" evidence="10">
    <location>
        <position position="149"/>
    </location>
    <ligand>
        <name>Mn(2+)</name>
        <dbReference type="ChEBI" id="CHEBI:29035"/>
    </ligand>
</feature>
<keyword evidence="4 10" id="KW-0378">Hydrolase</keyword>
<keyword evidence="1 10" id="KW-0540">Nuclease</keyword>
<dbReference type="PANTHER" id="PTHR34353:SF2">
    <property type="entry name" value="CRISPR-ASSOCIATED ENDONUCLEASE CAS1 1"/>
    <property type="match status" value="1"/>
</dbReference>
<dbReference type="InterPro" id="IPR042206">
    <property type="entry name" value="CRISPR-assoc_Cas1_C"/>
</dbReference>
<dbReference type="GO" id="GO:0003677">
    <property type="term" value="F:DNA binding"/>
    <property type="evidence" value="ECO:0007669"/>
    <property type="project" value="UniProtKB-KW"/>
</dbReference>
<dbReference type="PANTHER" id="PTHR34353">
    <property type="entry name" value="CRISPR-ASSOCIATED ENDONUCLEASE CAS1 1"/>
    <property type="match status" value="1"/>
</dbReference>
<feature type="binding site" evidence="10">
    <location>
        <position position="221"/>
    </location>
    <ligand>
        <name>Mn(2+)</name>
        <dbReference type="ChEBI" id="CHEBI:29035"/>
    </ligand>
</feature>
<evidence type="ECO:0000256" key="4">
    <source>
        <dbReference type="ARBA" id="ARBA00022801"/>
    </source>
</evidence>
<dbReference type="NCBIfam" id="TIGR00287">
    <property type="entry name" value="cas1"/>
    <property type="match status" value="1"/>
</dbReference>
<comment type="function">
    <text evidence="10">CRISPR (clustered regularly interspaced short palindromic repeat), is an adaptive immune system that provides protection against mobile genetic elements (viruses, transposable elements and conjugative plasmids). CRISPR clusters contain spacers, sequences complementary to antecedent mobile elements, and target invading nucleic acids. CRISPR clusters are transcribed and processed into CRISPR RNA (crRNA). Acts as a dsDNA endonuclease. Involved in the integration of spacer DNA into the CRISPR cassette.</text>
</comment>
<name>A0A450S3J6_9GAMM</name>
<evidence type="ECO:0000256" key="9">
    <source>
        <dbReference type="ARBA" id="ARBA00038592"/>
    </source>
</evidence>
<comment type="similarity">
    <text evidence="10">Belongs to the CRISPR-associated endonuclease Cas1 family.</text>
</comment>
<dbReference type="GO" id="GO:0004520">
    <property type="term" value="F:DNA endonuclease activity"/>
    <property type="evidence" value="ECO:0007669"/>
    <property type="project" value="InterPro"/>
</dbReference>